<evidence type="ECO:0000313" key="3">
    <source>
        <dbReference type="Proteomes" id="UP000245168"/>
    </source>
</evidence>
<dbReference type="PROSITE" id="PS51257">
    <property type="entry name" value="PROKAR_LIPOPROTEIN"/>
    <property type="match status" value="1"/>
</dbReference>
<protein>
    <recommendedName>
        <fullName evidence="4">Lipoprotein</fullName>
    </recommendedName>
</protein>
<dbReference type="OrthoDB" id="7391925at2"/>
<proteinExistence type="predicted"/>
<evidence type="ECO:0000313" key="2">
    <source>
        <dbReference type="EMBL" id="PWE16648.1"/>
    </source>
</evidence>
<dbReference type="EMBL" id="QEXV01000006">
    <property type="protein sequence ID" value="PWE16648.1"/>
    <property type="molecule type" value="Genomic_DNA"/>
</dbReference>
<dbReference type="Proteomes" id="UP000245168">
    <property type="component" value="Unassembled WGS sequence"/>
</dbReference>
<dbReference type="AlphaFoldDB" id="A0A2U2BRP3"/>
<accession>A0A2U2BRP3</accession>
<reference evidence="3" key="1">
    <citation type="submission" date="2018-05" db="EMBL/GenBank/DDBJ databases">
        <authorList>
            <person name="Liu B.-T."/>
        </authorList>
    </citation>
    <scope>NUCLEOTIDE SEQUENCE [LARGE SCALE GENOMIC DNA]</scope>
    <source>
        <strain evidence="3">WD6-1</strain>
    </source>
</reference>
<organism evidence="2 3">
    <name type="scientific">Marinicauda salina</name>
    <dbReference type="NCBI Taxonomy" id="2135793"/>
    <lineage>
        <taxon>Bacteria</taxon>
        <taxon>Pseudomonadati</taxon>
        <taxon>Pseudomonadota</taxon>
        <taxon>Alphaproteobacteria</taxon>
        <taxon>Maricaulales</taxon>
        <taxon>Maricaulaceae</taxon>
        <taxon>Marinicauda</taxon>
    </lineage>
</organism>
<dbReference type="RefSeq" id="WP_109253803.1">
    <property type="nucleotide sequence ID" value="NZ_QEXV01000006.1"/>
</dbReference>
<feature type="signal peptide" evidence="1">
    <location>
        <begin position="1"/>
        <end position="21"/>
    </location>
</feature>
<keyword evidence="1" id="KW-0732">Signal</keyword>
<sequence>MKSLFLTAGAMALAACATATAQQGEDPLAGYERTDEVRRCIPMQSVIGLQGLDDRHLLLETDGGALYLNEVNGRCRGAADYYSILRYDTTVTSFCAGEAIRVIDRTTDSVRGSCTLGEFVRVRETGDAAGSQ</sequence>
<evidence type="ECO:0000256" key="1">
    <source>
        <dbReference type="SAM" id="SignalP"/>
    </source>
</evidence>
<feature type="chain" id="PRO_5015508761" description="Lipoprotein" evidence="1">
    <location>
        <begin position="22"/>
        <end position="132"/>
    </location>
</feature>
<comment type="caution">
    <text evidence="2">The sequence shown here is derived from an EMBL/GenBank/DDBJ whole genome shotgun (WGS) entry which is preliminary data.</text>
</comment>
<name>A0A2U2BRP3_9PROT</name>
<dbReference type="InterPro" id="IPR045500">
    <property type="entry name" value="DUF6491"/>
</dbReference>
<keyword evidence="3" id="KW-1185">Reference proteome</keyword>
<gene>
    <name evidence="2" type="ORF">DDZ18_12865</name>
</gene>
<evidence type="ECO:0008006" key="4">
    <source>
        <dbReference type="Google" id="ProtNLM"/>
    </source>
</evidence>
<dbReference type="Pfam" id="PF20101">
    <property type="entry name" value="DUF6491"/>
    <property type="match status" value="1"/>
</dbReference>